<keyword evidence="1" id="KW-0812">Transmembrane</keyword>
<proteinExistence type="predicted"/>
<evidence type="ECO:0000313" key="2">
    <source>
        <dbReference type="EMBL" id="RGC15670.1"/>
    </source>
</evidence>
<name>A0A3E2VWG6_CLOIN</name>
<sequence length="60" mass="6557">MGQHQKSYLLNAFLLGVITGFFIAPLKNGIQVHVISRGTCSPEKGIGHNVCKKKVSEDVF</sequence>
<dbReference type="Proteomes" id="UP000260025">
    <property type="component" value="Unassembled WGS sequence"/>
</dbReference>
<keyword evidence="1" id="KW-1133">Transmembrane helix</keyword>
<dbReference type="AlphaFoldDB" id="A0A3E2VWG6"/>
<feature type="transmembrane region" description="Helical" evidence="1">
    <location>
        <begin position="7"/>
        <end position="26"/>
    </location>
</feature>
<gene>
    <name evidence="2" type="ORF">DXA38_09875</name>
</gene>
<comment type="caution">
    <text evidence="2">The sequence shown here is derived from an EMBL/GenBank/DDBJ whole genome shotgun (WGS) entry which is preliminary data.</text>
</comment>
<keyword evidence="1" id="KW-0472">Membrane</keyword>
<protein>
    <submittedName>
        <fullName evidence="2">Uncharacterized protein</fullName>
    </submittedName>
</protein>
<dbReference type="EMBL" id="QVEV01000012">
    <property type="protein sequence ID" value="RGC15670.1"/>
    <property type="molecule type" value="Genomic_DNA"/>
</dbReference>
<reference evidence="2 3" key="1">
    <citation type="submission" date="2018-08" db="EMBL/GenBank/DDBJ databases">
        <title>A genome reference for cultivated species of the human gut microbiota.</title>
        <authorList>
            <person name="Zou Y."/>
            <person name="Xue W."/>
            <person name="Luo G."/>
        </authorList>
    </citation>
    <scope>NUCLEOTIDE SEQUENCE [LARGE SCALE GENOMIC DNA]</scope>
    <source>
        <strain evidence="2 3">OF01-2LB</strain>
    </source>
</reference>
<accession>A0A3E2VWG6</accession>
<evidence type="ECO:0000256" key="1">
    <source>
        <dbReference type="SAM" id="Phobius"/>
    </source>
</evidence>
<evidence type="ECO:0000313" key="3">
    <source>
        <dbReference type="Proteomes" id="UP000260025"/>
    </source>
</evidence>
<dbReference type="RefSeq" id="WP_117443054.1">
    <property type="nucleotide sequence ID" value="NZ_JAJFEN010000040.1"/>
</dbReference>
<organism evidence="2 3">
    <name type="scientific">Clostridium innocuum</name>
    <dbReference type="NCBI Taxonomy" id="1522"/>
    <lineage>
        <taxon>Bacteria</taxon>
        <taxon>Bacillati</taxon>
        <taxon>Bacillota</taxon>
        <taxon>Clostridia</taxon>
        <taxon>Eubacteriales</taxon>
        <taxon>Clostridiaceae</taxon>
        <taxon>Clostridium</taxon>
    </lineage>
</organism>